<dbReference type="HAMAP" id="MF_00117">
    <property type="entry name" value="HslO"/>
    <property type="match status" value="1"/>
</dbReference>
<dbReference type="GO" id="GO:0005737">
    <property type="term" value="C:cytoplasm"/>
    <property type="evidence" value="ECO:0007669"/>
    <property type="project" value="UniProtKB-SubCell"/>
</dbReference>
<comment type="PTM">
    <text evidence="6">Under oxidizing conditions two disulfide bonds are formed involving the reactive cysteines. Under reducing conditions zinc is bound to the reactive cysteines and the protein is inactive.</text>
</comment>
<feature type="disulfide bond" description="Redox-active" evidence="6">
    <location>
        <begin position="271"/>
        <end position="274"/>
    </location>
</feature>
<dbReference type="GO" id="GO:0051082">
    <property type="term" value="F:unfolded protein binding"/>
    <property type="evidence" value="ECO:0007669"/>
    <property type="project" value="UniProtKB-UniRule"/>
</dbReference>
<dbReference type="PATRIC" id="fig|1423766.4.peg.1825"/>
<feature type="disulfide bond" description="Redox-active" evidence="6">
    <location>
        <begin position="238"/>
        <end position="240"/>
    </location>
</feature>
<dbReference type="Proteomes" id="UP000051439">
    <property type="component" value="Unassembled WGS sequence"/>
</dbReference>
<reference evidence="7 8" key="1">
    <citation type="journal article" date="2015" name="Genome Announc.">
        <title>Expanding the biotechnology potential of lactobacilli through comparative genomics of 213 strains and associated genera.</title>
        <authorList>
            <person name="Sun Z."/>
            <person name="Harris H.M."/>
            <person name="McCann A."/>
            <person name="Guo C."/>
            <person name="Argimon S."/>
            <person name="Zhang W."/>
            <person name="Yang X."/>
            <person name="Jeffery I.B."/>
            <person name="Cooney J.C."/>
            <person name="Kagawa T.F."/>
            <person name="Liu W."/>
            <person name="Song Y."/>
            <person name="Salvetti E."/>
            <person name="Wrobel A."/>
            <person name="Rasinkangas P."/>
            <person name="Parkhill J."/>
            <person name="Rea M.C."/>
            <person name="O'Sullivan O."/>
            <person name="Ritari J."/>
            <person name="Douillard F.P."/>
            <person name="Paul Ross R."/>
            <person name="Yang R."/>
            <person name="Briner A.E."/>
            <person name="Felis G.E."/>
            <person name="de Vos W.M."/>
            <person name="Barrangou R."/>
            <person name="Klaenhammer T.R."/>
            <person name="Caufield P.W."/>
            <person name="Cui Y."/>
            <person name="Zhang H."/>
            <person name="O'Toole P.W."/>
        </authorList>
    </citation>
    <scope>NUCLEOTIDE SEQUENCE [LARGE SCALE GENOMIC DNA]</scope>
    <source>
        <strain evidence="7 8">DSM 19906</strain>
    </source>
</reference>
<dbReference type="PANTHER" id="PTHR30111:SF1">
    <property type="entry name" value="33 KDA CHAPERONIN"/>
    <property type="match status" value="1"/>
</dbReference>
<accession>A0A0R1NIF5</accession>
<dbReference type="GO" id="GO:0042026">
    <property type="term" value="P:protein refolding"/>
    <property type="evidence" value="ECO:0007669"/>
    <property type="project" value="TreeGrafter"/>
</dbReference>
<comment type="function">
    <text evidence="6">Redox regulated molecular chaperone. Protects both thermally unfolding and oxidatively damaged proteins from irreversible aggregation. Plays an important role in the bacterial defense system toward oxidative stress.</text>
</comment>
<dbReference type="PIRSF" id="PIRSF005261">
    <property type="entry name" value="Heat_shock_Hsp33"/>
    <property type="match status" value="1"/>
</dbReference>
<gene>
    <name evidence="6" type="primary">hslO</name>
    <name evidence="7" type="ORF">FC98_GL001764</name>
</gene>
<keyword evidence="8" id="KW-1185">Reference proteome</keyword>
<organism evidence="7 8">
    <name type="scientific">Lentilactobacillus kisonensis DSM 19906 = JCM 15041</name>
    <dbReference type="NCBI Taxonomy" id="1423766"/>
    <lineage>
        <taxon>Bacteria</taxon>
        <taxon>Bacillati</taxon>
        <taxon>Bacillota</taxon>
        <taxon>Bacilli</taxon>
        <taxon>Lactobacillales</taxon>
        <taxon>Lactobacillaceae</taxon>
        <taxon>Lentilactobacillus</taxon>
    </lineage>
</organism>
<dbReference type="Pfam" id="PF01430">
    <property type="entry name" value="HSP33"/>
    <property type="match status" value="1"/>
</dbReference>
<evidence type="ECO:0000256" key="2">
    <source>
        <dbReference type="ARBA" id="ARBA00022833"/>
    </source>
</evidence>
<dbReference type="PANTHER" id="PTHR30111">
    <property type="entry name" value="33 KDA CHAPERONIN"/>
    <property type="match status" value="1"/>
</dbReference>
<dbReference type="Gene3D" id="3.90.1280.10">
    <property type="entry name" value="HSP33 redox switch-like"/>
    <property type="match status" value="1"/>
</dbReference>
<keyword evidence="5 6" id="KW-0676">Redox-active center</keyword>
<evidence type="ECO:0000256" key="6">
    <source>
        <dbReference type="HAMAP-Rule" id="MF_00117"/>
    </source>
</evidence>
<dbReference type="InterPro" id="IPR016153">
    <property type="entry name" value="Heat_shock_Hsp33_N"/>
</dbReference>
<keyword evidence="1 6" id="KW-0963">Cytoplasm</keyword>
<evidence type="ECO:0000256" key="4">
    <source>
        <dbReference type="ARBA" id="ARBA00023186"/>
    </source>
</evidence>
<evidence type="ECO:0000313" key="8">
    <source>
        <dbReference type="Proteomes" id="UP000051439"/>
    </source>
</evidence>
<dbReference type="GO" id="GO:0044183">
    <property type="term" value="F:protein folding chaperone"/>
    <property type="evidence" value="ECO:0007669"/>
    <property type="project" value="TreeGrafter"/>
</dbReference>
<dbReference type="EMBL" id="AZEB01000031">
    <property type="protein sequence ID" value="KRL20302.1"/>
    <property type="molecule type" value="Genomic_DNA"/>
</dbReference>
<dbReference type="InterPro" id="IPR000397">
    <property type="entry name" value="Heat_shock_Hsp33"/>
</dbReference>
<sequence>MNDYLVKATTTDGMFRAYAITAQQMVATAQGDHDTWAASSVALGRTLIATTMLATSVNKNDEAITVKINGQGPAGEIVADADSKGNVKGFIHNPHVQLPNDGKHQMTSGKAVGVNGFLEVTKTSEGEDPYTSSVPLTSGEIGDDFTYYLAQSEQIPSAVGVSVFVNGDDMIGAAGGYLIQALPGAKDEAINKVIDHIQAMPAISETLLDGEAPETILEQVFGKGSLHFLTKLPVAFYCNCSKIKFGRDLEGLPVSQLETMLKEDKGIDVTCNFCESKYHYNADELATIIAAAKSRPKKTN</sequence>
<dbReference type="InterPro" id="IPR016154">
    <property type="entry name" value="Heat_shock_Hsp33_C"/>
</dbReference>
<comment type="subcellular location">
    <subcellularLocation>
        <location evidence="6">Cytoplasm</location>
    </subcellularLocation>
</comment>
<name>A0A0R1NIF5_9LACO</name>
<comment type="caution">
    <text evidence="7">The sequence shown here is derived from an EMBL/GenBank/DDBJ whole genome shotgun (WGS) entry which is preliminary data.</text>
</comment>
<keyword evidence="2 6" id="KW-0862">Zinc</keyword>
<evidence type="ECO:0000256" key="1">
    <source>
        <dbReference type="ARBA" id="ARBA00022490"/>
    </source>
</evidence>
<protein>
    <recommendedName>
        <fullName evidence="6">33 kDa chaperonin</fullName>
    </recommendedName>
    <alternativeName>
        <fullName evidence="6">Heat shock protein 33 homolog</fullName>
        <shortName evidence="6">HSP33</shortName>
    </alternativeName>
</protein>
<evidence type="ECO:0000256" key="3">
    <source>
        <dbReference type="ARBA" id="ARBA00023157"/>
    </source>
</evidence>
<keyword evidence="4 6" id="KW-0143">Chaperone</keyword>
<dbReference type="AlphaFoldDB" id="A0A0R1NIF5"/>
<dbReference type="RefSeq" id="WP_008856936.1">
    <property type="nucleotide sequence ID" value="NZ_AZEB01000031.1"/>
</dbReference>
<proteinExistence type="inferred from homology"/>
<dbReference type="NCBIfam" id="NF001033">
    <property type="entry name" value="PRK00114.1"/>
    <property type="match status" value="1"/>
</dbReference>
<comment type="similarity">
    <text evidence="6">Belongs to the HSP33 family.</text>
</comment>
<keyword evidence="3 6" id="KW-1015">Disulfide bond</keyword>
<dbReference type="Gene3D" id="3.55.30.10">
    <property type="entry name" value="Hsp33 domain"/>
    <property type="match status" value="1"/>
</dbReference>
<evidence type="ECO:0000313" key="7">
    <source>
        <dbReference type="EMBL" id="KRL20302.1"/>
    </source>
</evidence>
<dbReference type="SUPFAM" id="SSF64397">
    <property type="entry name" value="Hsp33 domain"/>
    <property type="match status" value="1"/>
</dbReference>
<dbReference type="CDD" id="cd00498">
    <property type="entry name" value="Hsp33"/>
    <property type="match status" value="1"/>
</dbReference>
<dbReference type="SUPFAM" id="SSF118352">
    <property type="entry name" value="HSP33 redox switch-like"/>
    <property type="match status" value="1"/>
</dbReference>
<evidence type="ECO:0000256" key="5">
    <source>
        <dbReference type="ARBA" id="ARBA00023284"/>
    </source>
</evidence>